<dbReference type="InterPro" id="IPR002734">
    <property type="entry name" value="RibDG_C"/>
</dbReference>
<evidence type="ECO:0000313" key="3">
    <source>
        <dbReference type="Proteomes" id="UP000603904"/>
    </source>
</evidence>
<dbReference type="Pfam" id="PF01872">
    <property type="entry name" value="RibD_C"/>
    <property type="match status" value="1"/>
</dbReference>
<name>A0ABQ4G4A0_9ACTN</name>
<protein>
    <submittedName>
        <fullName evidence="2">Deaminase</fullName>
    </submittedName>
</protein>
<evidence type="ECO:0000259" key="1">
    <source>
        <dbReference type="Pfam" id="PF01872"/>
    </source>
</evidence>
<dbReference type="Gene3D" id="3.40.430.10">
    <property type="entry name" value="Dihydrofolate Reductase, subunit A"/>
    <property type="match status" value="1"/>
</dbReference>
<sequence length="189" mass="19750">MTDGIVLWHVTMSLDGFITGPGDAMDWISGHSGPNPEVDEVLTTTGAVLAGRRSHDVGAGRGHRLYGGAWEGPVFVLTHRPANPYPGVTFLTCGVREAVETALAAAGGGNVVLVGADLARQCLAEGLVGEILVHVAPVLLGDGVRLHEAAGTRRVTLDTAGVNRAGGVANLRYRVRREVPAGRDHPWAQ</sequence>
<feature type="domain" description="Bacterial bifunctional deaminase-reductase C-terminal" evidence="1">
    <location>
        <begin position="6"/>
        <end position="164"/>
    </location>
</feature>
<dbReference type="RefSeq" id="WP_204059200.1">
    <property type="nucleotide sequence ID" value="NZ_BAAAGP010000007.1"/>
</dbReference>
<comment type="caution">
    <text evidence="2">The sequence shown here is derived from an EMBL/GenBank/DDBJ whole genome shotgun (WGS) entry which is preliminary data.</text>
</comment>
<dbReference type="SUPFAM" id="SSF53597">
    <property type="entry name" value="Dihydrofolate reductase-like"/>
    <property type="match status" value="1"/>
</dbReference>
<dbReference type="PANTHER" id="PTHR38011:SF11">
    <property type="entry name" value="2,5-DIAMINO-6-RIBOSYLAMINO-4(3H)-PYRIMIDINONE 5'-PHOSPHATE REDUCTASE"/>
    <property type="match status" value="1"/>
</dbReference>
<reference evidence="2 3" key="1">
    <citation type="submission" date="2021-01" db="EMBL/GenBank/DDBJ databases">
        <title>Whole genome shotgun sequence of Microbispora corallina NBRC 16416.</title>
        <authorList>
            <person name="Komaki H."/>
            <person name="Tamura T."/>
        </authorList>
    </citation>
    <scope>NUCLEOTIDE SEQUENCE [LARGE SCALE GENOMIC DNA]</scope>
    <source>
        <strain evidence="2 3">NBRC 16416</strain>
    </source>
</reference>
<accession>A0ABQ4G4A0</accession>
<organism evidence="2 3">
    <name type="scientific">Microbispora corallina</name>
    <dbReference type="NCBI Taxonomy" id="83302"/>
    <lineage>
        <taxon>Bacteria</taxon>
        <taxon>Bacillati</taxon>
        <taxon>Actinomycetota</taxon>
        <taxon>Actinomycetes</taxon>
        <taxon>Streptosporangiales</taxon>
        <taxon>Streptosporangiaceae</taxon>
        <taxon>Microbispora</taxon>
    </lineage>
</organism>
<dbReference type="Proteomes" id="UP000603904">
    <property type="component" value="Unassembled WGS sequence"/>
</dbReference>
<gene>
    <name evidence="2" type="ORF">Mco01_48970</name>
</gene>
<dbReference type="PANTHER" id="PTHR38011">
    <property type="entry name" value="DIHYDROFOLATE REDUCTASE FAMILY PROTEIN (AFU_ORTHOLOGUE AFUA_8G06820)"/>
    <property type="match status" value="1"/>
</dbReference>
<proteinExistence type="predicted"/>
<dbReference type="EMBL" id="BOOC01000026">
    <property type="protein sequence ID" value="GIH41897.1"/>
    <property type="molecule type" value="Genomic_DNA"/>
</dbReference>
<evidence type="ECO:0000313" key="2">
    <source>
        <dbReference type="EMBL" id="GIH41897.1"/>
    </source>
</evidence>
<keyword evidence="3" id="KW-1185">Reference proteome</keyword>
<dbReference type="InterPro" id="IPR024072">
    <property type="entry name" value="DHFR-like_dom_sf"/>
</dbReference>
<dbReference type="InterPro" id="IPR050765">
    <property type="entry name" value="Riboflavin_Biosynth_HTPR"/>
</dbReference>